<keyword evidence="1" id="KW-0812">Transmembrane</keyword>
<protein>
    <submittedName>
        <fullName evidence="2">Uncharacterized protein</fullName>
    </submittedName>
</protein>
<keyword evidence="1" id="KW-1133">Transmembrane helix</keyword>
<evidence type="ECO:0000313" key="2">
    <source>
        <dbReference type="EMBL" id="CAB3243651.1"/>
    </source>
</evidence>
<dbReference type="AlphaFoldDB" id="A0A8S1AFP2"/>
<name>A0A8S1AFP2_ARCPL</name>
<feature type="transmembrane region" description="Helical" evidence="1">
    <location>
        <begin position="12"/>
        <end position="32"/>
    </location>
</feature>
<reference evidence="2 3" key="1">
    <citation type="submission" date="2020-04" db="EMBL/GenBank/DDBJ databases">
        <authorList>
            <person name="Wallbank WR R."/>
            <person name="Pardo Diaz C."/>
            <person name="Kozak K."/>
            <person name="Martin S."/>
            <person name="Jiggins C."/>
            <person name="Moest M."/>
            <person name="Warren A I."/>
            <person name="Byers J.R.P. K."/>
            <person name="Montejo-Kovacevich G."/>
            <person name="Yen C E."/>
        </authorList>
    </citation>
    <scope>NUCLEOTIDE SEQUENCE [LARGE SCALE GENOMIC DNA]</scope>
</reference>
<organism evidence="2 3">
    <name type="scientific">Arctia plantaginis</name>
    <name type="common">Wood tiger moth</name>
    <name type="synonym">Phalaena plantaginis</name>
    <dbReference type="NCBI Taxonomy" id="874455"/>
    <lineage>
        <taxon>Eukaryota</taxon>
        <taxon>Metazoa</taxon>
        <taxon>Ecdysozoa</taxon>
        <taxon>Arthropoda</taxon>
        <taxon>Hexapoda</taxon>
        <taxon>Insecta</taxon>
        <taxon>Pterygota</taxon>
        <taxon>Neoptera</taxon>
        <taxon>Endopterygota</taxon>
        <taxon>Lepidoptera</taxon>
        <taxon>Glossata</taxon>
        <taxon>Ditrysia</taxon>
        <taxon>Noctuoidea</taxon>
        <taxon>Erebidae</taxon>
        <taxon>Arctiinae</taxon>
        <taxon>Arctia</taxon>
    </lineage>
</organism>
<keyword evidence="1" id="KW-0472">Membrane</keyword>
<evidence type="ECO:0000313" key="3">
    <source>
        <dbReference type="Proteomes" id="UP000494106"/>
    </source>
</evidence>
<dbReference type="OrthoDB" id="3026777at2759"/>
<evidence type="ECO:0000256" key="1">
    <source>
        <dbReference type="SAM" id="Phobius"/>
    </source>
</evidence>
<sequence length="73" mass="8222">MGYKLNWDAIRYSLYSTYSIITHSLGALFSISVFSKRWGFHDSVLCLISIVSKLTGSILIAFVTTDLHMFLGN</sequence>
<feature type="transmembrane region" description="Helical" evidence="1">
    <location>
        <begin position="44"/>
        <end position="63"/>
    </location>
</feature>
<dbReference type="EMBL" id="CADEBC010000519">
    <property type="protein sequence ID" value="CAB3243651.1"/>
    <property type="molecule type" value="Genomic_DNA"/>
</dbReference>
<proteinExistence type="predicted"/>
<comment type="caution">
    <text evidence="2">The sequence shown here is derived from an EMBL/GenBank/DDBJ whole genome shotgun (WGS) entry which is preliminary data.</text>
</comment>
<accession>A0A8S1AFP2</accession>
<dbReference type="Proteomes" id="UP000494106">
    <property type="component" value="Unassembled WGS sequence"/>
</dbReference>
<keyword evidence="3" id="KW-1185">Reference proteome</keyword>
<gene>
    <name evidence="2" type="ORF">APLA_LOCUS9584</name>
</gene>